<gene>
    <name evidence="2" type="ORF">SDC9_173936</name>
</gene>
<dbReference type="InterPro" id="IPR027417">
    <property type="entry name" value="P-loop_NTPase"/>
</dbReference>
<dbReference type="GO" id="GO:0005525">
    <property type="term" value="F:GTP binding"/>
    <property type="evidence" value="ECO:0007669"/>
    <property type="project" value="InterPro"/>
</dbReference>
<reference evidence="2" key="1">
    <citation type="submission" date="2019-08" db="EMBL/GenBank/DDBJ databases">
        <authorList>
            <person name="Kucharzyk K."/>
            <person name="Murdoch R.W."/>
            <person name="Higgins S."/>
            <person name="Loffler F."/>
        </authorList>
    </citation>
    <scope>NUCLEOTIDE SEQUENCE</scope>
</reference>
<accession>A0A645GHQ8</accession>
<sequence length="90" mass="10242">MTGEGIADIWSVVEQFKNKTQESGIFTARRRKQTLSWVYSMVEEHLRSMFFQNAAVVACKNTIEHQVVEGEISATMAVQELIRAFEKCGN</sequence>
<dbReference type="PANTHER" id="PTHR23408">
    <property type="entry name" value="METHYLMALONYL-COA MUTASE"/>
    <property type="match status" value="1"/>
</dbReference>
<comment type="caution">
    <text evidence="2">The sequence shown here is derived from an EMBL/GenBank/DDBJ whole genome shotgun (WGS) entry which is preliminary data.</text>
</comment>
<dbReference type="AlphaFoldDB" id="A0A645GHQ8"/>
<dbReference type="EMBL" id="VSSQ01076060">
    <property type="protein sequence ID" value="MPN26511.1"/>
    <property type="molecule type" value="Genomic_DNA"/>
</dbReference>
<dbReference type="GO" id="GO:0003924">
    <property type="term" value="F:GTPase activity"/>
    <property type="evidence" value="ECO:0007669"/>
    <property type="project" value="InterPro"/>
</dbReference>
<proteinExistence type="inferred from homology"/>
<evidence type="ECO:0000313" key="2">
    <source>
        <dbReference type="EMBL" id="MPN26511.1"/>
    </source>
</evidence>
<dbReference type="Gene3D" id="1.10.287.130">
    <property type="match status" value="1"/>
</dbReference>
<dbReference type="PANTHER" id="PTHR23408:SF3">
    <property type="entry name" value="METHYLMALONIC ACIDURIA TYPE A PROTEIN, MITOCHONDRIAL"/>
    <property type="match status" value="1"/>
</dbReference>
<dbReference type="InterPro" id="IPR005129">
    <property type="entry name" value="GTPase_ArgK"/>
</dbReference>
<organism evidence="2">
    <name type="scientific">bioreactor metagenome</name>
    <dbReference type="NCBI Taxonomy" id="1076179"/>
    <lineage>
        <taxon>unclassified sequences</taxon>
        <taxon>metagenomes</taxon>
        <taxon>ecological metagenomes</taxon>
    </lineage>
</organism>
<dbReference type="SUPFAM" id="SSF52540">
    <property type="entry name" value="P-loop containing nucleoside triphosphate hydrolases"/>
    <property type="match status" value="1"/>
</dbReference>
<dbReference type="GO" id="GO:0005737">
    <property type="term" value="C:cytoplasm"/>
    <property type="evidence" value="ECO:0007669"/>
    <property type="project" value="TreeGrafter"/>
</dbReference>
<dbReference type="Pfam" id="PF03308">
    <property type="entry name" value="MeaB"/>
    <property type="match status" value="1"/>
</dbReference>
<evidence type="ECO:0000256" key="1">
    <source>
        <dbReference type="ARBA" id="ARBA00009625"/>
    </source>
</evidence>
<protein>
    <submittedName>
        <fullName evidence="2">Putative GTPase</fullName>
        <ecNumber evidence="2">3.6.-.-</ecNumber>
    </submittedName>
</protein>
<keyword evidence="2" id="KW-0378">Hydrolase</keyword>
<name>A0A645GHQ8_9ZZZZ</name>
<comment type="similarity">
    <text evidence="1">Belongs to the SIMIBI class G3E GTPase family. ArgK/MeaB subfamily.</text>
</comment>
<dbReference type="EC" id="3.6.-.-" evidence="2"/>